<dbReference type="GO" id="GO:0003723">
    <property type="term" value="F:RNA binding"/>
    <property type="evidence" value="ECO:0007669"/>
    <property type="project" value="UniProtKB-KW"/>
</dbReference>
<dbReference type="EMBL" id="WTYJ01000001">
    <property type="protein sequence ID" value="MXO98513.1"/>
    <property type="molecule type" value="Genomic_DNA"/>
</dbReference>
<evidence type="ECO:0000259" key="3">
    <source>
        <dbReference type="Pfam" id="PF10150"/>
    </source>
</evidence>
<keyword evidence="1" id="KW-0378">Hydrolase</keyword>
<sequence length="324" mass="35038">MAEWLVEDGIGETRAILLQGDSIRAARMEWSGALTPGQIEDAKLISRASGSSQGLARFASGEDALVERLPRDAAEGAPIRLTITRPAMAERGRHKRARARPTNADVQPAPSLANRLQAEGASVRIVPCFPACDWDDLVGEAFARETSFPGGQLLFSATPAMSLIDVDGSGPATALAQAAARAVADALRRFDLGGSIGVDFPTLATKDDRRTLDQVLAEQLADWPHERTAMNGFGFVQIIARLERVSLLHRASFHRVGMAARLLLRRAERVTGAGTILLTGHPALEAELRPEWLEQLQRRTGRPIRWQSSPTLALEAPQAQLVAQ</sequence>
<organism evidence="4 5">
    <name type="scientific">Croceibacterium xixiisoli</name>
    <dbReference type="NCBI Taxonomy" id="1476466"/>
    <lineage>
        <taxon>Bacteria</taxon>
        <taxon>Pseudomonadati</taxon>
        <taxon>Pseudomonadota</taxon>
        <taxon>Alphaproteobacteria</taxon>
        <taxon>Sphingomonadales</taxon>
        <taxon>Erythrobacteraceae</taxon>
        <taxon>Croceibacterium</taxon>
    </lineage>
</organism>
<name>A0A6I4TVZ9_9SPHN</name>
<keyword evidence="5" id="KW-1185">Reference proteome</keyword>
<dbReference type="AlphaFoldDB" id="A0A6I4TVZ9"/>
<protein>
    <submittedName>
        <fullName evidence="4">Ribonuclease</fullName>
    </submittedName>
</protein>
<evidence type="ECO:0000313" key="4">
    <source>
        <dbReference type="EMBL" id="MXO98513.1"/>
    </source>
</evidence>
<dbReference type="GO" id="GO:0016787">
    <property type="term" value="F:hydrolase activity"/>
    <property type="evidence" value="ECO:0007669"/>
    <property type="project" value="UniProtKB-KW"/>
</dbReference>
<dbReference type="RefSeq" id="WP_161390148.1">
    <property type="nucleotide sequence ID" value="NZ_JBHSCP010000001.1"/>
</dbReference>
<dbReference type="Pfam" id="PF10150">
    <property type="entry name" value="RNase_E_G"/>
    <property type="match status" value="1"/>
</dbReference>
<feature type="domain" description="RNA-binding protein AU-1/Ribonuclease E/G" evidence="3">
    <location>
        <begin position="127"/>
        <end position="222"/>
    </location>
</feature>
<dbReference type="Proteomes" id="UP000469430">
    <property type="component" value="Unassembled WGS sequence"/>
</dbReference>
<reference evidence="4 5" key="1">
    <citation type="submission" date="2019-12" db="EMBL/GenBank/DDBJ databases">
        <title>Genomic-based taxomic classification of the family Erythrobacteraceae.</title>
        <authorList>
            <person name="Xu L."/>
        </authorList>
    </citation>
    <scope>NUCLEOTIDE SEQUENCE [LARGE SCALE GENOMIC DNA]</scope>
    <source>
        <strain evidence="4 5">S36</strain>
    </source>
</reference>
<accession>A0A6I4TVZ9</accession>
<evidence type="ECO:0000256" key="1">
    <source>
        <dbReference type="ARBA" id="ARBA00022801"/>
    </source>
</evidence>
<keyword evidence="2" id="KW-0694">RNA-binding</keyword>
<evidence type="ECO:0000313" key="5">
    <source>
        <dbReference type="Proteomes" id="UP000469430"/>
    </source>
</evidence>
<dbReference type="InterPro" id="IPR019307">
    <property type="entry name" value="RNA-bd_AU-1/RNase_E/G"/>
</dbReference>
<gene>
    <name evidence="4" type="ORF">GRI97_05870</name>
</gene>
<evidence type="ECO:0000256" key="2">
    <source>
        <dbReference type="ARBA" id="ARBA00022884"/>
    </source>
</evidence>
<proteinExistence type="predicted"/>
<dbReference type="OrthoDB" id="7403919at2"/>
<comment type="caution">
    <text evidence="4">The sequence shown here is derived from an EMBL/GenBank/DDBJ whole genome shotgun (WGS) entry which is preliminary data.</text>
</comment>